<dbReference type="GO" id="GO:0005886">
    <property type="term" value="C:plasma membrane"/>
    <property type="evidence" value="ECO:0007669"/>
    <property type="project" value="TreeGrafter"/>
</dbReference>
<dbReference type="Pfam" id="PF07885">
    <property type="entry name" value="Ion_trans_2"/>
    <property type="match status" value="2"/>
</dbReference>
<feature type="domain" description="Potassium channel" evidence="11">
    <location>
        <begin position="74"/>
        <end position="129"/>
    </location>
</feature>
<dbReference type="InterPro" id="IPR003280">
    <property type="entry name" value="2pore_dom_K_chnl"/>
</dbReference>
<keyword evidence="4 10" id="KW-1133">Transmembrane helix</keyword>
<name>A0A7S4DJ39_HETAK</name>
<keyword evidence="7 8" id="KW-0407">Ion channel</keyword>
<comment type="similarity">
    <text evidence="8">Belongs to the two pore domain potassium channel (TC 1.A.1.8) family.</text>
</comment>
<sequence>MLFGGVFFRHYEHPVELESFERYWEMHEKVTTLAQQIERDLDHPTVVEDFQAYIDEVMPYLTSKKSLPTLHDPFWDLEGSVFFCWTIMTTIGYGFYAPSTKTGKIFCIFYAVMTVPLFLSSLTTLSAAMANGIRSVASWLRKNEDHYCSIFFHRLGKKSDARKKRKWYIIGILALGLLYTLLFAIVFAREHDGWSYLDGVYFCFITLSTIGLGDYLPTLQEHEVFLFILYSFVGLLLVGSITNLMQEFFSAGAEKVAHSAVRQLKGPIQAVRESSFRLQGSFRLPKQASERGVSSRQVSSLSDVWKNPAAA</sequence>
<keyword evidence="6 10" id="KW-0472">Membrane</keyword>
<evidence type="ECO:0000256" key="6">
    <source>
        <dbReference type="ARBA" id="ARBA00023136"/>
    </source>
</evidence>
<accession>A0A7S4DJ39</accession>
<evidence type="ECO:0000256" key="5">
    <source>
        <dbReference type="ARBA" id="ARBA00023065"/>
    </source>
</evidence>
<dbReference type="Gene3D" id="1.10.287.70">
    <property type="match status" value="1"/>
</dbReference>
<keyword evidence="3 8" id="KW-0812">Transmembrane</keyword>
<evidence type="ECO:0000256" key="1">
    <source>
        <dbReference type="ARBA" id="ARBA00004141"/>
    </source>
</evidence>
<comment type="subcellular location">
    <subcellularLocation>
        <location evidence="1">Membrane</location>
        <topology evidence="1">Multi-pass membrane protein</topology>
    </subcellularLocation>
</comment>
<feature type="transmembrane region" description="Helical" evidence="10">
    <location>
        <begin position="74"/>
        <end position="96"/>
    </location>
</feature>
<keyword evidence="5 8" id="KW-0406">Ion transport</keyword>
<evidence type="ECO:0000313" key="12">
    <source>
        <dbReference type="EMBL" id="CAE0652477.1"/>
    </source>
</evidence>
<dbReference type="PANTHER" id="PTHR11003">
    <property type="entry name" value="POTASSIUM CHANNEL, SUBFAMILY K"/>
    <property type="match status" value="1"/>
</dbReference>
<evidence type="ECO:0000256" key="9">
    <source>
        <dbReference type="SAM" id="MobiDB-lite"/>
    </source>
</evidence>
<feature type="compositionally biased region" description="Polar residues" evidence="9">
    <location>
        <begin position="292"/>
        <end position="302"/>
    </location>
</feature>
<evidence type="ECO:0000256" key="8">
    <source>
        <dbReference type="RuleBase" id="RU003857"/>
    </source>
</evidence>
<protein>
    <recommendedName>
        <fullName evidence="11">Potassium channel domain-containing protein</fullName>
    </recommendedName>
</protein>
<evidence type="ECO:0000256" key="2">
    <source>
        <dbReference type="ARBA" id="ARBA00022448"/>
    </source>
</evidence>
<evidence type="ECO:0000259" key="11">
    <source>
        <dbReference type="Pfam" id="PF07885"/>
    </source>
</evidence>
<evidence type="ECO:0000256" key="4">
    <source>
        <dbReference type="ARBA" id="ARBA00022989"/>
    </source>
</evidence>
<proteinExistence type="inferred from homology"/>
<dbReference type="GO" id="GO:0015271">
    <property type="term" value="F:outward rectifier potassium channel activity"/>
    <property type="evidence" value="ECO:0007669"/>
    <property type="project" value="TreeGrafter"/>
</dbReference>
<dbReference type="SUPFAM" id="SSF81324">
    <property type="entry name" value="Voltage-gated potassium channels"/>
    <property type="match status" value="2"/>
</dbReference>
<feature type="transmembrane region" description="Helical" evidence="10">
    <location>
        <begin position="224"/>
        <end position="245"/>
    </location>
</feature>
<evidence type="ECO:0000256" key="3">
    <source>
        <dbReference type="ARBA" id="ARBA00022692"/>
    </source>
</evidence>
<feature type="transmembrane region" description="Helical" evidence="10">
    <location>
        <begin position="194"/>
        <end position="212"/>
    </location>
</feature>
<feature type="domain" description="Potassium channel" evidence="11">
    <location>
        <begin position="177"/>
        <end position="250"/>
    </location>
</feature>
<dbReference type="InterPro" id="IPR013099">
    <property type="entry name" value="K_chnl_dom"/>
</dbReference>
<gene>
    <name evidence="12" type="ORF">HAKA00212_LOCUS25810</name>
</gene>
<dbReference type="PRINTS" id="PR01333">
    <property type="entry name" value="2POREKCHANEL"/>
</dbReference>
<dbReference type="EMBL" id="HBIU01059568">
    <property type="protein sequence ID" value="CAE0652477.1"/>
    <property type="molecule type" value="Transcribed_RNA"/>
</dbReference>
<feature type="transmembrane region" description="Helical" evidence="10">
    <location>
        <begin position="108"/>
        <end position="133"/>
    </location>
</feature>
<reference evidence="12" key="1">
    <citation type="submission" date="2021-01" db="EMBL/GenBank/DDBJ databases">
        <authorList>
            <person name="Corre E."/>
            <person name="Pelletier E."/>
            <person name="Niang G."/>
            <person name="Scheremetjew M."/>
            <person name="Finn R."/>
            <person name="Kale V."/>
            <person name="Holt S."/>
            <person name="Cochrane G."/>
            <person name="Meng A."/>
            <person name="Brown T."/>
            <person name="Cohen L."/>
        </authorList>
    </citation>
    <scope>NUCLEOTIDE SEQUENCE</scope>
    <source>
        <strain evidence="12">CCMP3107</strain>
    </source>
</reference>
<dbReference type="GO" id="GO:0022841">
    <property type="term" value="F:potassium ion leak channel activity"/>
    <property type="evidence" value="ECO:0007669"/>
    <property type="project" value="TreeGrafter"/>
</dbReference>
<dbReference type="PANTHER" id="PTHR11003:SF291">
    <property type="entry name" value="IP11374P"/>
    <property type="match status" value="1"/>
</dbReference>
<dbReference type="GO" id="GO:0030322">
    <property type="term" value="P:stabilization of membrane potential"/>
    <property type="evidence" value="ECO:0007669"/>
    <property type="project" value="TreeGrafter"/>
</dbReference>
<evidence type="ECO:0000256" key="10">
    <source>
        <dbReference type="SAM" id="Phobius"/>
    </source>
</evidence>
<organism evidence="12">
    <name type="scientific">Heterosigma akashiwo</name>
    <name type="common">Chromophytic alga</name>
    <name type="synonym">Heterosigma carterae</name>
    <dbReference type="NCBI Taxonomy" id="2829"/>
    <lineage>
        <taxon>Eukaryota</taxon>
        <taxon>Sar</taxon>
        <taxon>Stramenopiles</taxon>
        <taxon>Ochrophyta</taxon>
        <taxon>Raphidophyceae</taxon>
        <taxon>Chattonellales</taxon>
        <taxon>Chattonellaceae</taxon>
        <taxon>Heterosigma</taxon>
    </lineage>
</organism>
<feature type="transmembrane region" description="Helical" evidence="10">
    <location>
        <begin position="167"/>
        <end position="188"/>
    </location>
</feature>
<dbReference type="AlphaFoldDB" id="A0A7S4DJ39"/>
<feature type="region of interest" description="Disordered" evidence="9">
    <location>
        <begin position="288"/>
        <end position="311"/>
    </location>
</feature>
<keyword evidence="2 8" id="KW-0813">Transport</keyword>
<evidence type="ECO:0000256" key="7">
    <source>
        <dbReference type="ARBA" id="ARBA00023303"/>
    </source>
</evidence>